<name>A0A0W4ZV67_PNEJ7</name>
<dbReference type="OrthoDB" id="361029at2759"/>
<comment type="similarity">
    <text evidence="1">Belongs to the class IV-like SAM-binding methyltransferase superfamily.</text>
</comment>
<dbReference type="VEuPathDB" id="FungiDB:T551_00360"/>
<evidence type="ECO:0008006" key="4">
    <source>
        <dbReference type="Google" id="ProtNLM"/>
    </source>
</evidence>
<dbReference type="InterPro" id="IPR003750">
    <property type="entry name" value="Put_MeTrfase-C9orf114-like"/>
</dbReference>
<accession>A0A0W4ZV67</accession>
<dbReference type="Gene3D" id="3.40.1280.10">
    <property type="match status" value="1"/>
</dbReference>
<reference evidence="3" key="1">
    <citation type="journal article" date="2016" name="Nat. Commun.">
        <title>Genome analysis of three Pneumocystis species reveals adaptation mechanisms to life exclusively in mammalian hosts.</title>
        <authorList>
            <person name="Ma L."/>
            <person name="Chen Z."/>
            <person name="Huang D.W."/>
            <person name="Kutty G."/>
            <person name="Ishihara M."/>
            <person name="Wang H."/>
            <person name="Abouelleil A."/>
            <person name="Bishop L."/>
            <person name="Davey E."/>
            <person name="Deng R."/>
            <person name="Deng X."/>
            <person name="Fan L."/>
            <person name="Fantoni G."/>
            <person name="Fitzgerald M."/>
            <person name="Gogineni E."/>
            <person name="Goldberg J.M."/>
            <person name="Handley G."/>
            <person name="Hu X."/>
            <person name="Huber C."/>
            <person name="Jiao X."/>
            <person name="Jones K."/>
            <person name="Levin J.Z."/>
            <person name="Liu Y."/>
            <person name="Macdonald P."/>
            <person name="Melnikov A."/>
            <person name="Raley C."/>
            <person name="Sassi M."/>
            <person name="Sherman B.T."/>
            <person name="Song X."/>
            <person name="Sykes S."/>
            <person name="Tran B."/>
            <person name="Walsh L."/>
            <person name="Xia Y."/>
            <person name="Yang J."/>
            <person name="Young S."/>
            <person name="Zeng Q."/>
            <person name="Zheng X."/>
            <person name="Stephens R."/>
            <person name="Nusbaum C."/>
            <person name="Birren B.W."/>
            <person name="Azadi P."/>
            <person name="Lempicki R.A."/>
            <person name="Cuomo C.A."/>
            <person name="Kovacs J.A."/>
        </authorList>
    </citation>
    <scope>NUCLEOTIDE SEQUENCE [LARGE SCALE GENOMIC DNA]</scope>
    <source>
        <strain evidence="3">RU7</strain>
    </source>
</reference>
<dbReference type="AlphaFoldDB" id="A0A0W4ZV67"/>
<dbReference type="Gene3D" id="2.40.50.140">
    <property type="entry name" value="Nucleic acid-binding proteins"/>
    <property type="match status" value="1"/>
</dbReference>
<dbReference type="InterPro" id="IPR029028">
    <property type="entry name" value="Alpha/beta_knot_MTases"/>
</dbReference>
<dbReference type="PANTHER" id="PTHR12150:SF13">
    <property type="entry name" value="METHYLTRANSFERASE C9ORF114-RELATED"/>
    <property type="match status" value="1"/>
</dbReference>
<dbReference type="STRING" id="1408657.A0A0W4ZV67"/>
<protein>
    <recommendedName>
        <fullName evidence="4">DUF171-domain-containing protein</fullName>
    </recommendedName>
</protein>
<dbReference type="EMBL" id="LFWA01000002">
    <property type="protein sequence ID" value="KTW32269.1"/>
    <property type="molecule type" value="Genomic_DNA"/>
</dbReference>
<evidence type="ECO:0000313" key="3">
    <source>
        <dbReference type="Proteomes" id="UP000053447"/>
    </source>
</evidence>
<dbReference type="SUPFAM" id="SSF75217">
    <property type="entry name" value="alpha/beta knot"/>
    <property type="match status" value="1"/>
</dbReference>
<sequence>MDRKNTNKRKRESSETSVLKLKKDKIPANPLNNTAYPFSTGPRKYTVSVALPGSIIANAQGLELKTFLAGQIARALAIFCIDEIVVFDDSGIPKEQSVFEKHSGVSDPNTFLVHLLRYMETPQYLRKILFPIHRDLRFAGLLNPLDCPHHLRIDEGFPYREGVTLDPTQHPKVPKHSTLVEAGLRRKVLVSQKIKPGVRVTLSMSETSIHKNQYIKAEVVSPSAPRETMGYYWGYNVRFAPSLSAVLTEAPYGNGYDLTIGTSERGTAFDDVKDHLPAFDHILIVLGGLGGLEAAVDADQDLEAGGDSASTLFDAWVNVCPAQGSRTIRTEEALLITLAQMKPVVMAKGRL</sequence>
<keyword evidence="3" id="KW-1185">Reference proteome</keyword>
<organism evidence="2 3">
    <name type="scientific">Pneumocystis jirovecii (strain RU7)</name>
    <name type="common">Human pneumocystis pneumonia agent</name>
    <dbReference type="NCBI Taxonomy" id="1408657"/>
    <lineage>
        <taxon>Eukaryota</taxon>
        <taxon>Fungi</taxon>
        <taxon>Dikarya</taxon>
        <taxon>Ascomycota</taxon>
        <taxon>Taphrinomycotina</taxon>
        <taxon>Pneumocystomycetes</taxon>
        <taxon>Pneumocystaceae</taxon>
        <taxon>Pneumocystis</taxon>
    </lineage>
</organism>
<dbReference type="InterPro" id="IPR012340">
    <property type="entry name" value="NA-bd_OB-fold"/>
</dbReference>
<evidence type="ECO:0000256" key="1">
    <source>
        <dbReference type="ARBA" id="ARBA00009841"/>
    </source>
</evidence>
<proteinExistence type="inferred from homology"/>
<dbReference type="Proteomes" id="UP000053447">
    <property type="component" value="Unassembled WGS sequence"/>
</dbReference>
<dbReference type="GeneID" id="28938882"/>
<dbReference type="InterPro" id="IPR029026">
    <property type="entry name" value="tRNA_m1G_MTases_N"/>
</dbReference>
<comment type="caution">
    <text evidence="2">The sequence shown here is derived from an EMBL/GenBank/DDBJ whole genome shotgun (WGS) entry which is preliminary data.</text>
</comment>
<dbReference type="CDD" id="cd18086">
    <property type="entry name" value="HsC9orf114-like"/>
    <property type="match status" value="1"/>
</dbReference>
<evidence type="ECO:0000313" key="2">
    <source>
        <dbReference type="EMBL" id="KTW32269.1"/>
    </source>
</evidence>
<dbReference type="PANTHER" id="PTHR12150">
    <property type="entry name" value="CLASS IV SAM-BINDING METHYLTRANSFERASE-RELATED"/>
    <property type="match status" value="1"/>
</dbReference>
<gene>
    <name evidence="2" type="ORF">T551_00360</name>
</gene>
<dbReference type="RefSeq" id="XP_018230961.1">
    <property type="nucleotide sequence ID" value="XM_018372627.1"/>
</dbReference>
<dbReference type="Pfam" id="PF02598">
    <property type="entry name" value="Methyltrn_RNA_3"/>
    <property type="match status" value="1"/>
</dbReference>
<dbReference type="SUPFAM" id="SSF50249">
    <property type="entry name" value="Nucleic acid-binding proteins"/>
    <property type="match status" value="1"/>
</dbReference>